<organism evidence="2 3">
    <name type="scientific">Amycolatopsis thermalba</name>
    <dbReference type="NCBI Taxonomy" id="944492"/>
    <lineage>
        <taxon>Bacteria</taxon>
        <taxon>Bacillati</taxon>
        <taxon>Actinomycetota</taxon>
        <taxon>Actinomycetes</taxon>
        <taxon>Pseudonocardiales</taxon>
        <taxon>Pseudonocardiaceae</taxon>
        <taxon>Amycolatopsis</taxon>
    </lineage>
</organism>
<name>A0ABY4NS05_9PSEU</name>
<keyword evidence="1" id="KW-1133">Transmembrane helix</keyword>
<evidence type="ECO:0000256" key="1">
    <source>
        <dbReference type="SAM" id="Phobius"/>
    </source>
</evidence>
<dbReference type="Proteomes" id="UP000830158">
    <property type="component" value="Chromosome"/>
</dbReference>
<proteinExistence type="predicted"/>
<keyword evidence="1" id="KW-0472">Membrane</keyword>
<reference evidence="2" key="1">
    <citation type="submission" date="2022-01" db="EMBL/GenBank/DDBJ databases">
        <title>PSI-footprinting approach for the identification of protein synthesis inhibitor producers.</title>
        <authorList>
            <person name="Handel F."/>
            <person name="Kulik A."/>
            <person name="Wex K.W."/>
            <person name="Berscheid A."/>
            <person name="Saur J.S."/>
            <person name="Winkler A."/>
            <person name="Wibberg D."/>
            <person name="Kalinowski J."/>
            <person name="Broetz-Oesterhelt H."/>
            <person name="Mast Y."/>
        </authorList>
    </citation>
    <scope>NUCLEOTIDE SEQUENCE</scope>
    <source>
        <strain evidence="2">KNN 49.3e</strain>
    </source>
</reference>
<keyword evidence="1" id="KW-0812">Transmembrane</keyword>
<keyword evidence="3" id="KW-1185">Reference proteome</keyword>
<feature type="transmembrane region" description="Helical" evidence="1">
    <location>
        <begin position="21"/>
        <end position="39"/>
    </location>
</feature>
<accession>A0ABY4NS05</accession>
<protein>
    <submittedName>
        <fullName evidence="2">Uncharacterized protein</fullName>
    </submittedName>
</protein>
<evidence type="ECO:0000313" key="2">
    <source>
        <dbReference type="EMBL" id="UQS22854.1"/>
    </source>
</evidence>
<dbReference type="EMBL" id="CP091196">
    <property type="protein sequence ID" value="UQS22854.1"/>
    <property type="molecule type" value="Genomic_DNA"/>
</dbReference>
<evidence type="ECO:0000313" key="3">
    <source>
        <dbReference type="Proteomes" id="UP000830158"/>
    </source>
</evidence>
<dbReference type="RefSeq" id="WP_162831177.1">
    <property type="nucleotide sequence ID" value="NZ_CP091196.1"/>
</dbReference>
<feature type="transmembrane region" description="Helical" evidence="1">
    <location>
        <begin position="45"/>
        <end position="63"/>
    </location>
</feature>
<sequence length="70" mass="7704">MGDDKKSDSPMSNPIAWVFRASVLLLGAVVALNLAVAWLRPLLPWLMGGIAIASTIWIAVAIIKWRRSKF</sequence>
<gene>
    <name evidence="2" type="ORF">L1857_08505</name>
</gene>